<evidence type="ECO:0000313" key="3">
    <source>
        <dbReference type="Proteomes" id="UP001431131"/>
    </source>
</evidence>
<accession>A0AAW5E2M1</accession>
<dbReference type="AlphaFoldDB" id="A0AAW5E2M1"/>
<reference evidence="2" key="1">
    <citation type="submission" date="2022-02" db="EMBL/GenBank/DDBJ databases">
        <title>Fredinandcohnia quinoae sp. nov. isolated from Chenopodium quinoa seeds.</title>
        <authorList>
            <person name="Saati-Santamaria Z."/>
            <person name="Flores-Felix J.D."/>
            <person name="Igual J.M."/>
            <person name="Velazquez E."/>
            <person name="Garcia-Fraile P."/>
            <person name="Martinez-Molina E."/>
        </authorList>
    </citation>
    <scope>NUCLEOTIDE SEQUENCE</scope>
    <source>
        <strain evidence="2">SECRCQ15</strain>
    </source>
</reference>
<keyword evidence="1" id="KW-0812">Transmembrane</keyword>
<dbReference type="EMBL" id="JAKTTI010000002">
    <property type="protein sequence ID" value="MCH1624231.1"/>
    <property type="molecule type" value="Genomic_DNA"/>
</dbReference>
<keyword evidence="1" id="KW-1133">Transmembrane helix</keyword>
<sequence length="53" mass="6121">MKILMIISIFVIIFAWEAPQLLRKKEIRELVVFSFLLLIGLALGIFSVVRAFI</sequence>
<organism evidence="2 3">
    <name type="scientific">Fredinandcohnia quinoae</name>
    <dbReference type="NCBI Taxonomy" id="2918902"/>
    <lineage>
        <taxon>Bacteria</taxon>
        <taxon>Bacillati</taxon>
        <taxon>Bacillota</taxon>
        <taxon>Bacilli</taxon>
        <taxon>Bacillales</taxon>
        <taxon>Bacillaceae</taxon>
        <taxon>Fredinandcohnia</taxon>
    </lineage>
</organism>
<evidence type="ECO:0000256" key="1">
    <source>
        <dbReference type="SAM" id="Phobius"/>
    </source>
</evidence>
<name>A0AAW5E2M1_9BACI</name>
<keyword evidence="1" id="KW-0472">Membrane</keyword>
<evidence type="ECO:0000313" key="2">
    <source>
        <dbReference type="EMBL" id="MCH1624231.1"/>
    </source>
</evidence>
<feature type="transmembrane region" description="Helical" evidence="1">
    <location>
        <begin position="31"/>
        <end position="52"/>
    </location>
</feature>
<protein>
    <submittedName>
        <fullName evidence="2">Uncharacterized protein</fullName>
    </submittedName>
</protein>
<dbReference type="Proteomes" id="UP001431131">
    <property type="component" value="Unassembled WGS sequence"/>
</dbReference>
<proteinExistence type="predicted"/>
<gene>
    <name evidence="2" type="ORF">MJG50_02730</name>
</gene>
<keyword evidence="3" id="KW-1185">Reference proteome</keyword>
<comment type="caution">
    <text evidence="2">The sequence shown here is derived from an EMBL/GenBank/DDBJ whole genome shotgun (WGS) entry which is preliminary data.</text>
</comment>